<gene>
    <name evidence="2" type="ORF">AMJ87_04540</name>
</gene>
<feature type="transmembrane region" description="Helical" evidence="1">
    <location>
        <begin position="7"/>
        <end position="27"/>
    </location>
</feature>
<accession>A0A0S8GL00</accession>
<name>A0A0S8GL00_UNCW3</name>
<evidence type="ECO:0000256" key="1">
    <source>
        <dbReference type="SAM" id="Phobius"/>
    </source>
</evidence>
<dbReference type="Proteomes" id="UP000051096">
    <property type="component" value="Unassembled WGS sequence"/>
</dbReference>
<sequence length="189" mass="23030">MPTLRACNILAFLTCFFFFRCFFFSILGRRFGFSCRCFVFTEEFVEFRFCFLRQCLSEHVFFYLNLWFGCGDFLNSWFGLVRFSCGWCFFQNLLTGRFIMSFLSGRFQYCFERLFCRNLCLWCSFNFCNRNLWRSFDGLYRNLRYFFDSFLNTLYLDNVLKSLFALSYAVQLRFQCIQFLAVLFIELLV</sequence>
<reference evidence="2 3" key="1">
    <citation type="journal article" date="2015" name="Microbiome">
        <title>Genomic resolution of linkages in carbon, nitrogen, and sulfur cycling among widespread estuary sediment bacteria.</title>
        <authorList>
            <person name="Baker B.J."/>
            <person name="Lazar C.S."/>
            <person name="Teske A.P."/>
            <person name="Dick G.J."/>
        </authorList>
    </citation>
    <scope>NUCLEOTIDE SEQUENCE [LARGE SCALE GENOMIC DNA]</scope>
    <source>
        <strain evidence="2">SM23_60</strain>
    </source>
</reference>
<dbReference type="EMBL" id="LJUO01000029">
    <property type="protein sequence ID" value="KPK72540.1"/>
    <property type="molecule type" value="Genomic_DNA"/>
</dbReference>
<organism evidence="2 3">
    <name type="scientific">candidate division WOR_3 bacterium SM23_60</name>
    <dbReference type="NCBI Taxonomy" id="1703780"/>
    <lineage>
        <taxon>Bacteria</taxon>
        <taxon>Bacteria division WOR-3</taxon>
    </lineage>
</organism>
<evidence type="ECO:0000313" key="2">
    <source>
        <dbReference type="EMBL" id="KPK72540.1"/>
    </source>
</evidence>
<keyword evidence="1" id="KW-1133">Transmembrane helix</keyword>
<comment type="caution">
    <text evidence="2">The sequence shown here is derived from an EMBL/GenBank/DDBJ whole genome shotgun (WGS) entry which is preliminary data.</text>
</comment>
<keyword evidence="1" id="KW-0812">Transmembrane</keyword>
<protein>
    <submittedName>
        <fullName evidence="2">Uncharacterized protein</fullName>
    </submittedName>
</protein>
<keyword evidence="1" id="KW-0472">Membrane</keyword>
<evidence type="ECO:0000313" key="3">
    <source>
        <dbReference type="Proteomes" id="UP000051096"/>
    </source>
</evidence>
<proteinExistence type="predicted"/>
<dbReference type="AlphaFoldDB" id="A0A0S8GL00"/>